<dbReference type="InterPro" id="IPR036179">
    <property type="entry name" value="Ig-like_dom_sf"/>
</dbReference>
<dbReference type="InterPro" id="IPR050380">
    <property type="entry name" value="Immune_Resp_Modulators"/>
</dbReference>
<dbReference type="InterPro" id="IPR007110">
    <property type="entry name" value="Ig-like_dom"/>
</dbReference>
<keyword evidence="2" id="KW-0472">Membrane</keyword>
<dbReference type="Proteomes" id="UP000694621">
    <property type="component" value="Unplaced"/>
</dbReference>
<dbReference type="AlphaFoldDB" id="A0A8B9JXI9"/>
<dbReference type="SMART" id="SM00407">
    <property type="entry name" value="IGc1"/>
    <property type="match status" value="2"/>
</dbReference>
<dbReference type="PANTHER" id="PTHR23411">
    <property type="entry name" value="TAPASIN"/>
    <property type="match status" value="1"/>
</dbReference>
<feature type="domain" description="Ig-like" evidence="3">
    <location>
        <begin position="218"/>
        <end position="296"/>
    </location>
</feature>
<evidence type="ECO:0000259" key="3">
    <source>
        <dbReference type="PROSITE" id="PS50835"/>
    </source>
</evidence>
<proteinExistence type="predicted"/>
<evidence type="ECO:0000256" key="1">
    <source>
        <dbReference type="ARBA" id="ARBA00023319"/>
    </source>
</evidence>
<accession>A0A8B9JXI9</accession>
<evidence type="ECO:0000313" key="5">
    <source>
        <dbReference type="Proteomes" id="UP000694621"/>
    </source>
</evidence>
<evidence type="ECO:0000256" key="2">
    <source>
        <dbReference type="SAM" id="Phobius"/>
    </source>
</evidence>
<dbReference type="Pfam" id="PF07654">
    <property type="entry name" value="C1-set"/>
    <property type="match status" value="3"/>
</dbReference>
<evidence type="ECO:0000313" key="4">
    <source>
        <dbReference type="Ensembl" id="ENSAMXP00005028697.1"/>
    </source>
</evidence>
<feature type="domain" description="Ig-like" evidence="3">
    <location>
        <begin position="11"/>
        <end position="104"/>
    </location>
</feature>
<dbReference type="InterPro" id="IPR003006">
    <property type="entry name" value="Ig/MHC_CS"/>
</dbReference>
<dbReference type="InterPro" id="IPR003597">
    <property type="entry name" value="Ig_C1-set"/>
</dbReference>
<dbReference type="CDD" id="cd00098">
    <property type="entry name" value="IgC1"/>
    <property type="match status" value="1"/>
</dbReference>
<name>A0A8B9JXI9_ASTMX</name>
<keyword evidence="1" id="KW-0393">Immunoglobulin domain</keyword>
<dbReference type="InterPro" id="IPR013783">
    <property type="entry name" value="Ig-like_fold"/>
</dbReference>
<dbReference type="FunFam" id="2.60.40.10:FF:002350">
    <property type="entry name" value="Immunoglobulin heavy variable 1-4"/>
    <property type="match status" value="1"/>
</dbReference>
<dbReference type="Gene3D" id="2.60.40.10">
    <property type="entry name" value="Immunoglobulins"/>
    <property type="match status" value="4"/>
</dbReference>
<feature type="domain" description="Ig-like" evidence="3">
    <location>
        <begin position="302"/>
        <end position="396"/>
    </location>
</feature>
<feature type="domain" description="Ig-like" evidence="3">
    <location>
        <begin position="106"/>
        <end position="199"/>
    </location>
</feature>
<protein>
    <recommendedName>
        <fullName evidence="3">Ig-like domain-containing protein</fullName>
    </recommendedName>
</protein>
<feature type="transmembrane region" description="Helical" evidence="2">
    <location>
        <begin position="425"/>
        <end position="445"/>
    </location>
</feature>
<keyword evidence="2" id="KW-1133">Transmembrane helix</keyword>
<organism evidence="4 5">
    <name type="scientific">Astyanax mexicanus</name>
    <name type="common">Blind cave fish</name>
    <name type="synonym">Astyanax fasciatus mexicanus</name>
    <dbReference type="NCBI Taxonomy" id="7994"/>
    <lineage>
        <taxon>Eukaryota</taxon>
        <taxon>Metazoa</taxon>
        <taxon>Chordata</taxon>
        <taxon>Craniata</taxon>
        <taxon>Vertebrata</taxon>
        <taxon>Euteleostomi</taxon>
        <taxon>Actinopterygii</taxon>
        <taxon>Neopterygii</taxon>
        <taxon>Teleostei</taxon>
        <taxon>Ostariophysi</taxon>
        <taxon>Characiformes</taxon>
        <taxon>Characoidei</taxon>
        <taxon>Acestrorhamphidae</taxon>
        <taxon>Acestrorhamphinae</taxon>
        <taxon>Astyanax</taxon>
    </lineage>
</organism>
<dbReference type="Ensembl" id="ENSAMXT00005031501.1">
    <property type="protein sequence ID" value="ENSAMXP00005028697.1"/>
    <property type="gene ID" value="ENSAMXG00005014291.1"/>
</dbReference>
<dbReference type="SUPFAM" id="SSF48726">
    <property type="entry name" value="Immunoglobulin"/>
    <property type="match status" value="4"/>
</dbReference>
<keyword evidence="2" id="KW-0812">Transmembrane</keyword>
<dbReference type="PROSITE" id="PS00290">
    <property type="entry name" value="IG_MHC"/>
    <property type="match status" value="1"/>
</dbReference>
<reference evidence="4" key="1">
    <citation type="submission" date="2025-08" db="UniProtKB">
        <authorList>
            <consortium name="Ensembl"/>
        </authorList>
    </citation>
    <scope>IDENTIFICATION</scope>
</reference>
<dbReference type="PROSITE" id="PS50835">
    <property type="entry name" value="IG_LIKE"/>
    <property type="match status" value="4"/>
</dbReference>
<sequence length="523" mass="58139">MVTVSSGVQTPPSSIFAVSSCGASSDGSRTLGCVTSGFSPAETLTFSWTGDVTGKVDYPAMQSSGAYTAVSQVQVKNSDWEAQKSFTCQVQHPALSGAKTATMKRPDDSEPTIRLMEFGQSIICLIDNFYPPSLSITWKVDDREVKGLDWYKVQNAQGSFKTFSLLEGNQMTKDTKYTCEVTHKGKPHKKEGTFKAKFSLKINPPSAKDLFVQNKAIITCVITGDDKKEVEAATVLWTVGGQTRASTATDNVKETTAPFTKSSNLTLDESEWFKGYEVKCSTERDKTPFSEKIKVEKGGERPSVLFYKPENNVRDSDKVSLLCEVSSSKLGDVYIMWQKNNDPYMEGSSTVRINANTVLSYLTLSGTEYNNTSNKFTCAAKDANMKNDTAPTTAVTSKKEPSAPDPGLYMDCVKDITGEDDYNSLWSTASSFIFLFLFTIVYSTVLSLSKVKTLYVPGWANTPLYTNIQWYEKVWTPAYFCLKNYCTLSVNPITFISLLKYHYFHLFIYFHVIYFTGTADLNN</sequence>